<gene>
    <name evidence="4" type="ORF">SAMN04488124_3316</name>
</gene>
<dbReference type="OrthoDB" id="214277at2157"/>
<dbReference type="Pfam" id="PF25939">
    <property type="entry name" value="DUF7982"/>
    <property type="match status" value="1"/>
</dbReference>
<evidence type="ECO:0000313" key="4">
    <source>
        <dbReference type="EMBL" id="SFR67050.1"/>
    </source>
</evidence>
<protein>
    <recommendedName>
        <fullName evidence="3">DUF7982 domain-containing protein</fullName>
    </recommendedName>
</protein>
<dbReference type="InterPro" id="IPR058288">
    <property type="entry name" value="DUF7982"/>
</dbReference>
<dbReference type="Proteomes" id="UP000243250">
    <property type="component" value="Unassembled WGS sequence"/>
</dbReference>
<organism evidence="4 5">
    <name type="scientific">Halogeometricum limi</name>
    <dbReference type="NCBI Taxonomy" id="555875"/>
    <lineage>
        <taxon>Archaea</taxon>
        <taxon>Methanobacteriati</taxon>
        <taxon>Methanobacteriota</taxon>
        <taxon>Stenosarchaea group</taxon>
        <taxon>Halobacteria</taxon>
        <taxon>Halobacteriales</taxon>
        <taxon>Haloferacaceae</taxon>
        <taxon>Halogeometricum</taxon>
    </lineage>
</organism>
<keyword evidence="2" id="KW-0472">Membrane</keyword>
<dbReference type="STRING" id="555875.SAMN04488124_3316"/>
<evidence type="ECO:0000256" key="2">
    <source>
        <dbReference type="SAM" id="Phobius"/>
    </source>
</evidence>
<reference evidence="5" key="1">
    <citation type="submission" date="2016-10" db="EMBL/GenBank/DDBJ databases">
        <authorList>
            <person name="Varghese N."/>
            <person name="Submissions S."/>
        </authorList>
    </citation>
    <scope>NUCLEOTIDE SEQUENCE [LARGE SCALE GENOMIC DNA]</scope>
    <source>
        <strain evidence="5">CGMCC 1.8711</strain>
    </source>
</reference>
<proteinExistence type="predicted"/>
<evidence type="ECO:0000259" key="3">
    <source>
        <dbReference type="Pfam" id="PF25939"/>
    </source>
</evidence>
<keyword evidence="5" id="KW-1185">Reference proteome</keyword>
<feature type="transmembrane region" description="Helical" evidence="2">
    <location>
        <begin position="73"/>
        <end position="91"/>
    </location>
</feature>
<keyword evidence="2" id="KW-1133">Transmembrane helix</keyword>
<dbReference type="AlphaFoldDB" id="A0A1I6IL84"/>
<feature type="region of interest" description="Disordered" evidence="1">
    <location>
        <begin position="1"/>
        <end position="23"/>
    </location>
</feature>
<feature type="transmembrane region" description="Helical" evidence="2">
    <location>
        <begin position="49"/>
        <end position="67"/>
    </location>
</feature>
<accession>A0A1I6IL84</accession>
<evidence type="ECO:0000313" key="5">
    <source>
        <dbReference type="Proteomes" id="UP000243250"/>
    </source>
</evidence>
<dbReference type="EMBL" id="FOYS01000006">
    <property type="protein sequence ID" value="SFR67050.1"/>
    <property type="molecule type" value="Genomic_DNA"/>
</dbReference>
<keyword evidence="2" id="KW-0812">Transmembrane</keyword>
<sequence>MNRDEHQYAGSTNKPEVSAITERPPFADDESRIRQLTGTVQRSSQRRRLAFVLAAVGVLTLLVAALLEPYRELLVVLGVFGVYAAALVLFLPEHDSIRSDVATYVYATQNRDRIELVRELGLSDASVYVPTSSGCRLFVPRNEQFELPDPAELASRRLLRDRDGIRGATFRPCATWLYDSVQPIDGVDSPTELAEVLRDTLVDEFQLVDSVESDVDSGGGTVVFELTNCRYGGAQFDHPVTSFLAIGMVAGLGRPVTAEQRATEDDATTFEVVLSWEP</sequence>
<name>A0A1I6IL84_9EURY</name>
<dbReference type="RefSeq" id="WP_089882982.1">
    <property type="nucleotide sequence ID" value="NZ_FOYS01000006.1"/>
</dbReference>
<feature type="domain" description="DUF7982" evidence="3">
    <location>
        <begin position="29"/>
        <end position="276"/>
    </location>
</feature>
<evidence type="ECO:0000256" key="1">
    <source>
        <dbReference type="SAM" id="MobiDB-lite"/>
    </source>
</evidence>